<evidence type="ECO:0000256" key="1">
    <source>
        <dbReference type="ARBA" id="ARBA00006110"/>
    </source>
</evidence>
<dbReference type="PANTHER" id="PTHR13191:SF0">
    <property type="entry name" value="RIBOSOMAL RNA-PROCESSING PROTEIN 7 HOMOLOG A-RELATED"/>
    <property type="match status" value="1"/>
</dbReference>
<dbReference type="GO" id="GO:0032545">
    <property type="term" value="C:CURI complex"/>
    <property type="evidence" value="ECO:0007669"/>
    <property type="project" value="TreeGrafter"/>
</dbReference>
<dbReference type="Pfam" id="PF17799">
    <property type="entry name" value="RRM_Rrp7"/>
    <property type="match status" value="1"/>
</dbReference>
<dbReference type="PANTHER" id="PTHR13191">
    <property type="entry name" value="RIBOSOMAL RNA PROCESSING PROTEIN 7-RELATED"/>
    <property type="match status" value="1"/>
</dbReference>
<organism evidence="6">
    <name type="scientific">Phaffia rhodozyma</name>
    <name type="common">Yeast</name>
    <name type="synonym">Xanthophyllomyces dendrorhous</name>
    <dbReference type="NCBI Taxonomy" id="264483"/>
    <lineage>
        <taxon>Eukaryota</taxon>
        <taxon>Fungi</taxon>
        <taxon>Dikarya</taxon>
        <taxon>Basidiomycota</taxon>
        <taxon>Agaricomycotina</taxon>
        <taxon>Tremellomycetes</taxon>
        <taxon>Cystofilobasidiales</taxon>
        <taxon>Mrakiaceae</taxon>
        <taxon>Phaffia</taxon>
    </lineage>
</organism>
<dbReference type="AlphaFoldDB" id="A0A0F7SNH4"/>
<feature type="compositionally biased region" description="Basic residues" evidence="4">
    <location>
        <begin position="157"/>
        <end position="172"/>
    </location>
</feature>
<dbReference type="Gene3D" id="6.10.250.1770">
    <property type="match status" value="1"/>
</dbReference>
<evidence type="ECO:0000313" key="6">
    <source>
        <dbReference type="EMBL" id="CED83612.1"/>
    </source>
</evidence>
<dbReference type="GO" id="GO:0003723">
    <property type="term" value="F:RNA binding"/>
    <property type="evidence" value="ECO:0007669"/>
    <property type="project" value="UniProtKB-UniRule"/>
</dbReference>
<feature type="compositionally biased region" description="Low complexity" evidence="4">
    <location>
        <begin position="8"/>
        <end position="28"/>
    </location>
</feature>
<dbReference type="GO" id="GO:0034456">
    <property type="term" value="C:UTP-C complex"/>
    <property type="evidence" value="ECO:0007669"/>
    <property type="project" value="TreeGrafter"/>
</dbReference>
<dbReference type="GO" id="GO:0000028">
    <property type="term" value="P:ribosomal small subunit assembly"/>
    <property type="evidence" value="ECO:0007669"/>
    <property type="project" value="TreeGrafter"/>
</dbReference>
<feature type="coiled-coil region" evidence="3">
    <location>
        <begin position="309"/>
        <end position="365"/>
    </location>
</feature>
<comment type="similarity">
    <text evidence="1">Belongs to the RRP7 family.</text>
</comment>
<dbReference type="InterPro" id="IPR000504">
    <property type="entry name" value="RRM_dom"/>
</dbReference>
<dbReference type="EMBL" id="LN483157">
    <property type="protein sequence ID" value="CED83612.1"/>
    <property type="molecule type" value="Genomic_DNA"/>
</dbReference>
<evidence type="ECO:0000256" key="4">
    <source>
        <dbReference type="SAM" id="MobiDB-lite"/>
    </source>
</evidence>
<feature type="region of interest" description="Disordered" evidence="4">
    <location>
        <begin position="1"/>
        <end position="33"/>
    </location>
</feature>
<keyword evidence="2" id="KW-0694">RNA-binding</keyword>
<dbReference type="Pfam" id="PF12923">
    <property type="entry name" value="RRP7"/>
    <property type="match status" value="1"/>
</dbReference>
<evidence type="ECO:0000256" key="3">
    <source>
        <dbReference type="SAM" id="Coils"/>
    </source>
</evidence>
<proteinExistence type="inferred from homology"/>
<feature type="compositionally biased region" description="Acidic residues" evidence="4">
    <location>
        <begin position="124"/>
        <end position="152"/>
    </location>
</feature>
<dbReference type="PROSITE" id="PS50102">
    <property type="entry name" value="RRM"/>
    <property type="match status" value="1"/>
</dbReference>
<dbReference type="InterPro" id="IPR040447">
    <property type="entry name" value="RRM_Rrp7"/>
</dbReference>
<dbReference type="InterPro" id="IPR035979">
    <property type="entry name" value="RBD_domain_sf"/>
</dbReference>
<protein>
    <submittedName>
        <fullName evidence="6">rRNA processing protein RRP7</fullName>
    </submittedName>
</protein>
<keyword evidence="3" id="KW-0175">Coiled coil</keyword>
<evidence type="ECO:0000259" key="5">
    <source>
        <dbReference type="PROSITE" id="PS50102"/>
    </source>
</evidence>
<evidence type="ECO:0000256" key="2">
    <source>
        <dbReference type="PROSITE-ProRule" id="PRU00176"/>
    </source>
</evidence>
<feature type="region of interest" description="Disordered" evidence="4">
    <location>
        <begin position="105"/>
        <end position="179"/>
    </location>
</feature>
<accession>A0A0F7SNH4</accession>
<dbReference type="Gene3D" id="3.30.70.330">
    <property type="match status" value="1"/>
</dbReference>
<sequence>MAKKTKSTESAPSTAPIPSSSSSTTTSKPSKKQAVLKIKDFTVLPIHYTTPSSSAPTTHYLYIRSDASTSTSSAGQIEEPRTLFVANLPPDSTEDNLRTFFGNCGPVENVKLGGQRKKSGQEGSDMEDNSDDDSEDDDMSEDEDMAAVEEDEAPRPVLKRNKKKDAHKKRGPPKISPLYAEDETPLLKLNRTSQSAKVLYLSPLSLARALLLPTAGPLSFPPKSNQPETDQPVGLSRYITSYALSRPSLAKIKAHADSSIAHFEYLKKQEVDRVTRMGEDIVDEDGFTLVVRGGKYGRNLAGGGVGVASRDWERNKEEIEGKKKKSKELKDFYRWQVREAKREDLAQLRSKFEADKEKIEKLKGSRRFKPY</sequence>
<dbReference type="InterPro" id="IPR040446">
    <property type="entry name" value="RRP7"/>
</dbReference>
<name>A0A0F7SNH4_PHARH</name>
<dbReference type="SUPFAM" id="SSF54928">
    <property type="entry name" value="RNA-binding domain, RBD"/>
    <property type="match status" value="1"/>
</dbReference>
<dbReference type="InterPro" id="IPR024326">
    <property type="entry name" value="RRP7_C"/>
</dbReference>
<reference evidence="6" key="1">
    <citation type="submission" date="2014-08" db="EMBL/GenBank/DDBJ databases">
        <authorList>
            <person name="Sharma Rahul"/>
            <person name="Thines Marco"/>
        </authorList>
    </citation>
    <scope>NUCLEOTIDE SEQUENCE</scope>
</reference>
<feature type="domain" description="RRM" evidence="5">
    <location>
        <begin position="81"/>
        <end position="112"/>
    </location>
</feature>
<dbReference type="InterPro" id="IPR012677">
    <property type="entry name" value="Nucleotide-bd_a/b_plait_sf"/>
</dbReference>
<dbReference type="GO" id="GO:0006364">
    <property type="term" value="P:rRNA processing"/>
    <property type="evidence" value="ECO:0007669"/>
    <property type="project" value="TreeGrafter"/>
</dbReference>